<organism evidence="1 2">
    <name type="scientific">Murinocardiopsis flavida</name>
    <dbReference type="NCBI Taxonomy" id="645275"/>
    <lineage>
        <taxon>Bacteria</taxon>
        <taxon>Bacillati</taxon>
        <taxon>Actinomycetota</taxon>
        <taxon>Actinomycetes</taxon>
        <taxon>Streptosporangiales</taxon>
        <taxon>Nocardiopsidaceae</taxon>
        <taxon>Murinocardiopsis</taxon>
    </lineage>
</organism>
<comment type="caution">
    <text evidence="1">The sequence shown here is derived from an EMBL/GenBank/DDBJ whole genome shotgun (WGS) entry which is preliminary data.</text>
</comment>
<evidence type="ECO:0000313" key="2">
    <source>
        <dbReference type="Proteomes" id="UP000240542"/>
    </source>
</evidence>
<accession>A0A2P8CDJ4</accession>
<sequence>MTTTTVLTSPSEAAYFQAVGTDAEQALTVLERLGGARGHAAARADAYEQLAATERAARAHAGAVCGRGRETRAARRWHADGAWLFTLLALIERAQTTAAALTQPGDQAIADHVATRTTDPTVRVVVQIMAGYGIDALMLAHLHTALTHARVGMRGEAADGLVTRLPAVYAARTG</sequence>
<dbReference type="AlphaFoldDB" id="A0A2P8CDJ4"/>
<keyword evidence="2" id="KW-1185">Reference proteome</keyword>
<dbReference type="EMBL" id="PYGA01000041">
    <property type="protein sequence ID" value="PSK83045.1"/>
    <property type="molecule type" value="Genomic_DNA"/>
</dbReference>
<dbReference type="Proteomes" id="UP000240542">
    <property type="component" value="Unassembled WGS sequence"/>
</dbReference>
<evidence type="ECO:0000313" key="1">
    <source>
        <dbReference type="EMBL" id="PSK83045.1"/>
    </source>
</evidence>
<name>A0A2P8CDJ4_9ACTN</name>
<dbReference type="RefSeq" id="WP_106586989.1">
    <property type="nucleotide sequence ID" value="NZ_PYGA01000041.1"/>
</dbReference>
<protein>
    <submittedName>
        <fullName evidence="1">Uncharacterized protein</fullName>
    </submittedName>
</protein>
<reference evidence="1 2" key="1">
    <citation type="submission" date="2018-03" db="EMBL/GenBank/DDBJ databases">
        <title>Genomic Encyclopedia of Archaeal and Bacterial Type Strains, Phase II (KMG-II): from individual species to whole genera.</title>
        <authorList>
            <person name="Goeker M."/>
        </authorList>
    </citation>
    <scope>NUCLEOTIDE SEQUENCE [LARGE SCALE GENOMIC DNA]</scope>
    <source>
        <strain evidence="1 2">DSM 45312</strain>
    </source>
</reference>
<gene>
    <name evidence="1" type="ORF">CLV63_14111</name>
</gene>
<proteinExistence type="predicted"/>